<feature type="domain" description="PhoU" evidence="1">
    <location>
        <begin position="131"/>
        <end position="210"/>
    </location>
</feature>
<dbReference type="InterPro" id="IPR038078">
    <property type="entry name" value="PhoU-like_sf"/>
</dbReference>
<name>A0ABP4GE60_9ACTN</name>
<protein>
    <recommendedName>
        <fullName evidence="1">PhoU domain-containing protein</fullName>
    </recommendedName>
</protein>
<evidence type="ECO:0000313" key="2">
    <source>
        <dbReference type="EMBL" id="GAA1222046.1"/>
    </source>
</evidence>
<gene>
    <name evidence="2" type="ORF">GCM10009665_10330</name>
</gene>
<dbReference type="RefSeq" id="WP_344439693.1">
    <property type="nucleotide sequence ID" value="NZ_BAAALF010000010.1"/>
</dbReference>
<organism evidence="2 3">
    <name type="scientific">Kitasatospora nipponensis</name>
    <dbReference type="NCBI Taxonomy" id="258049"/>
    <lineage>
        <taxon>Bacteria</taxon>
        <taxon>Bacillati</taxon>
        <taxon>Actinomycetota</taxon>
        <taxon>Actinomycetes</taxon>
        <taxon>Kitasatosporales</taxon>
        <taxon>Streptomycetaceae</taxon>
        <taxon>Kitasatospora</taxon>
    </lineage>
</organism>
<comment type="caution">
    <text evidence="2">The sequence shown here is derived from an EMBL/GenBank/DDBJ whole genome shotgun (WGS) entry which is preliminary data.</text>
</comment>
<proteinExistence type="predicted"/>
<sequence length="229" mass="24151">MSGNEQEARGRLSDELADLVRLASTALGEVAAGLTVSRSRAGDTPVGSLEGGATAAEKALSELRERIEEDAAGVLPGRSPQVSDRYAIVVGVHVGTEVECLAELVELVLRLAWSRQSAAPWPEPLRGPLHGMGGVVGAMLAEAADLLESEDAEAEADLLARFHEVAQRQRLLYELLFSRAEPAAAGDIAEATLLACYYQRCAGHAVSIARHAALFATTAQGLGRTDRTL</sequence>
<evidence type="ECO:0000313" key="3">
    <source>
        <dbReference type="Proteomes" id="UP001500037"/>
    </source>
</evidence>
<dbReference type="Proteomes" id="UP001500037">
    <property type="component" value="Unassembled WGS sequence"/>
</dbReference>
<dbReference type="Gene3D" id="1.20.58.220">
    <property type="entry name" value="Phosphate transport system protein phou homolog 2, domain 2"/>
    <property type="match status" value="1"/>
</dbReference>
<evidence type="ECO:0000259" key="1">
    <source>
        <dbReference type="Pfam" id="PF01895"/>
    </source>
</evidence>
<reference evidence="3" key="1">
    <citation type="journal article" date="2019" name="Int. J. Syst. Evol. Microbiol.">
        <title>The Global Catalogue of Microorganisms (GCM) 10K type strain sequencing project: providing services to taxonomists for standard genome sequencing and annotation.</title>
        <authorList>
            <consortium name="The Broad Institute Genomics Platform"/>
            <consortium name="The Broad Institute Genome Sequencing Center for Infectious Disease"/>
            <person name="Wu L."/>
            <person name="Ma J."/>
        </authorList>
    </citation>
    <scope>NUCLEOTIDE SEQUENCE [LARGE SCALE GENOMIC DNA]</scope>
    <source>
        <strain evidence="3">JCM 13004</strain>
    </source>
</reference>
<dbReference type="EMBL" id="BAAALF010000010">
    <property type="protein sequence ID" value="GAA1222046.1"/>
    <property type="molecule type" value="Genomic_DNA"/>
</dbReference>
<dbReference type="InterPro" id="IPR026022">
    <property type="entry name" value="PhoU_dom"/>
</dbReference>
<dbReference type="Pfam" id="PF01895">
    <property type="entry name" value="PhoU"/>
    <property type="match status" value="1"/>
</dbReference>
<keyword evidence="3" id="KW-1185">Reference proteome</keyword>
<accession>A0ABP4GE60</accession>
<dbReference type="SUPFAM" id="SSF109755">
    <property type="entry name" value="PhoU-like"/>
    <property type="match status" value="1"/>
</dbReference>